<sequence>MTRFYLRFDPAVLLVSNSDGFSYGSHGSASSPKSDSERYHTIGAKSRTWMIGVSLWADAEGIFLGSCFDEVQQDDANGGMISNGL</sequence>
<organism evidence="2 3">
    <name type="scientific">Pseudomonas pergaminensis</name>
    <dbReference type="NCBI Taxonomy" id="2853159"/>
    <lineage>
        <taxon>Bacteria</taxon>
        <taxon>Pseudomonadati</taxon>
        <taxon>Pseudomonadota</taxon>
        <taxon>Gammaproteobacteria</taxon>
        <taxon>Pseudomonadales</taxon>
        <taxon>Pseudomonadaceae</taxon>
        <taxon>Pseudomonas</taxon>
    </lineage>
</organism>
<dbReference type="RefSeq" id="WP_252993647.1">
    <property type="nucleotide sequence ID" value="NZ_CP078013.2"/>
</dbReference>
<protein>
    <submittedName>
        <fullName evidence="2">Uncharacterized protein</fullName>
    </submittedName>
</protein>
<feature type="compositionally biased region" description="Polar residues" evidence="1">
    <location>
        <begin position="18"/>
        <end position="33"/>
    </location>
</feature>
<evidence type="ECO:0000313" key="2">
    <source>
        <dbReference type="EMBL" id="USW04105.1"/>
    </source>
</evidence>
<dbReference type="EMBL" id="CP078013">
    <property type="protein sequence ID" value="USW04105.1"/>
    <property type="molecule type" value="Genomic_DNA"/>
</dbReference>
<feature type="region of interest" description="Disordered" evidence="1">
    <location>
        <begin position="18"/>
        <end position="37"/>
    </location>
</feature>
<accession>A0ABD7TQQ8</accession>
<dbReference type="Proteomes" id="UP001056907">
    <property type="component" value="Chromosome"/>
</dbReference>
<name>A0ABD7TQQ8_9PSED</name>
<evidence type="ECO:0000256" key="1">
    <source>
        <dbReference type="SAM" id="MobiDB-lite"/>
    </source>
</evidence>
<evidence type="ECO:0000313" key="3">
    <source>
        <dbReference type="Proteomes" id="UP001056907"/>
    </source>
</evidence>
<dbReference type="AlphaFoldDB" id="A0ABD7TQQ8"/>
<proteinExistence type="predicted"/>
<reference evidence="2" key="1">
    <citation type="journal article" date="2022" name="Front. Plant Sci.">
        <title>Agronomic efficiency and genome mining analysis of the wheat-biostimulant rhizospheric bacterium Pseudomonas pergaminensis sp. nov. strain 1008T.</title>
        <authorList>
            <person name="Diaz M."/>
            <person name="Bach T."/>
            <person name="Gonzalez Anta G."/>
            <person name="Agaras B."/>
            <person name="Wibberg D."/>
            <person name="Noguera F."/>
            <person name="Canciani W."/>
            <person name="Valverde C."/>
        </authorList>
    </citation>
    <scope>NUCLEOTIDE SEQUENCE</scope>
    <source>
        <strain evidence="2">1008</strain>
    </source>
</reference>
<dbReference type="KEGG" id="ppeg:KUA23_07220"/>
<gene>
    <name evidence="2" type="ORF">KUA23_07220</name>
</gene>
<reference evidence="2" key="2">
    <citation type="submission" date="2024-04" db="EMBL/GenBank/DDBJ databases">
        <authorList>
            <person name="Diaz M."/>
            <person name="Bach T."/>
            <person name="Gonzalez Anta G."/>
            <person name="Agaras B."/>
            <person name="Wibberg D."/>
            <person name="Noguera F."/>
            <person name="Canciani W."/>
            <person name="Ybarra T."/>
            <person name="Nunez M.L."/>
            <person name="Valverde C."/>
        </authorList>
    </citation>
    <scope>NUCLEOTIDE SEQUENCE</scope>
    <source>
        <strain evidence="2">1008</strain>
    </source>
</reference>